<dbReference type="GO" id="GO:0017136">
    <property type="term" value="F:histone deacetylase activity, NAD-dependent"/>
    <property type="evidence" value="ECO:0007669"/>
    <property type="project" value="TreeGrafter"/>
</dbReference>
<dbReference type="InterPro" id="IPR029035">
    <property type="entry name" value="DHS-like_NAD/FAD-binding_dom"/>
</dbReference>
<dbReference type="InterPro" id="IPR026591">
    <property type="entry name" value="Sirtuin_cat_small_dom_sf"/>
</dbReference>
<protein>
    <recommendedName>
        <fullName evidence="3">NAD-dependent protein deacylase</fullName>
        <ecNumber evidence="3">2.3.1.-</ecNumber>
    </recommendedName>
    <alternativeName>
        <fullName evidence="3">Regulatory protein SIR2 homolog 5</fullName>
    </alternativeName>
</protein>
<organism evidence="6">
    <name type="scientific">Heliothis virescens</name>
    <name type="common">Tobacco budworm moth</name>
    <dbReference type="NCBI Taxonomy" id="7102"/>
    <lineage>
        <taxon>Eukaryota</taxon>
        <taxon>Metazoa</taxon>
        <taxon>Ecdysozoa</taxon>
        <taxon>Arthropoda</taxon>
        <taxon>Hexapoda</taxon>
        <taxon>Insecta</taxon>
        <taxon>Pterygota</taxon>
        <taxon>Neoptera</taxon>
        <taxon>Endopterygota</taxon>
        <taxon>Lepidoptera</taxon>
        <taxon>Glossata</taxon>
        <taxon>Ditrysia</taxon>
        <taxon>Noctuoidea</taxon>
        <taxon>Noctuidae</taxon>
        <taxon>Heliothinae</taxon>
        <taxon>Heliothis</taxon>
    </lineage>
</organism>
<gene>
    <name evidence="6" type="ORF">B5V51_12665</name>
</gene>
<dbReference type="Gene3D" id="3.30.1600.10">
    <property type="entry name" value="SIR2/SIRT2 'Small Domain"/>
    <property type="match status" value="1"/>
</dbReference>
<comment type="catalytic activity">
    <reaction evidence="3">
        <text>N(6)-glutaryl-L-lysyl-[protein] + NAD(+) + H2O = 2''-O-glutaryl-ADP-D-ribose + nicotinamide + L-lysyl-[protein]</text>
        <dbReference type="Rhea" id="RHEA:47664"/>
        <dbReference type="Rhea" id="RHEA-COMP:9752"/>
        <dbReference type="Rhea" id="RHEA-COMP:11875"/>
        <dbReference type="ChEBI" id="CHEBI:15377"/>
        <dbReference type="ChEBI" id="CHEBI:17154"/>
        <dbReference type="ChEBI" id="CHEBI:29969"/>
        <dbReference type="ChEBI" id="CHEBI:57540"/>
        <dbReference type="ChEBI" id="CHEBI:87828"/>
        <dbReference type="ChEBI" id="CHEBI:87829"/>
    </reaction>
</comment>
<dbReference type="GO" id="GO:0008270">
    <property type="term" value="F:zinc ion binding"/>
    <property type="evidence" value="ECO:0007669"/>
    <property type="project" value="UniProtKB-UniRule"/>
</dbReference>
<dbReference type="GO" id="GO:0061697">
    <property type="term" value="F:protein-glutaryllysine deglutarylase activity"/>
    <property type="evidence" value="ECO:0007669"/>
    <property type="project" value="RHEA"/>
</dbReference>
<evidence type="ECO:0000256" key="4">
    <source>
        <dbReference type="PROSITE-ProRule" id="PRU00236"/>
    </source>
</evidence>
<comment type="similarity">
    <text evidence="3">Belongs to the sirtuin family. Class III subfamily.</text>
</comment>
<dbReference type="EMBL" id="NWSH01006780">
    <property type="protein sequence ID" value="PCG63241.1"/>
    <property type="molecule type" value="Genomic_DNA"/>
</dbReference>
<dbReference type="InterPro" id="IPR050134">
    <property type="entry name" value="NAD-dep_sirtuin_deacylases"/>
</dbReference>
<evidence type="ECO:0000256" key="2">
    <source>
        <dbReference type="ARBA" id="ARBA00023027"/>
    </source>
</evidence>
<keyword evidence="2 3" id="KW-0520">NAD</keyword>
<keyword evidence="3" id="KW-0496">Mitochondrion</keyword>
<comment type="function">
    <text evidence="3">NAD-dependent lysine demalonylase, desuccinylase and deglutarylase that specifically removes malonyl, succinyl and glutaryl groups on target proteins. Has weak NAD-dependent protein deacetylase activity; however this activity may not be physiologically relevant in vivo.</text>
</comment>
<evidence type="ECO:0000259" key="5">
    <source>
        <dbReference type="PROSITE" id="PS50305"/>
    </source>
</evidence>
<comment type="catalytic activity">
    <reaction evidence="3">
        <text>N(6)-succinyl-L-lysyl-[protein] + NAD(+) + H2O = 2''-O-succinyl-ADP-D-ribose + nicotinamide + L-lysyl-[protein]</text>
        <dbReference type="Rhea" id="RHEA:47668"/>
        <dbReference type="Rhea" id="RHEA-COMP:9752"/>
        <dbReference type="Rhea" id="RHEA-COMP:11877"/>
        <dbReference type="ChEBI" id="CHEBI:15377"/>
        <dbReference type="ChEBI" id="CHEBI:17154"/>
        <dbReference type="ChEBI" id="CHEBI:29969"/>
        <dbReference type="ChEBI" id="CHEBI:57540"/>
        <dbReference type="ChEBI" id="CHEBI:87830"/>
        <dbReference type="ChEBI" id="CHEBI:87832"/>
    </reaction>
</comment>
<dbReference type="PANTHER" id="PTHR11085:SF10">
    <property type="entry name" value="NAD-DEPENDENT PROTEIN DEACYLASE SIRTUIN-5, MITOCHONDRIAL-RELATED"/>
    <property type="match status" value="1"/>
</dbReference>
<feature type="binding site" evidence="3">
    <location>
        <position position="92"/>
    </location>
    <ligand>
        <name>substrate</name>
    </ligand>
</feature>
<dbReference type="GO" id="GO:0036055">
    <property type="term" value="F:protein-succinyllysine desuccinylase activity"/>
    <property type="evidence" value="ECO:0007669"/>
    <property type="project" value="UniProtKB-UniRule"/>
</dbReference>
<feature type="binding site" evidence="3 4">
    <location>
        <position position="155"/>
    </location>
    <ligand>
        <name>Zn(2+)</name>
        <dbReference type="ChEBI" id="CHEBI:29105"/>
    </ligand>
</feature>
<dbReference type="AlphaFoldDB" id="A0A2A4IU40"/>
<name>A0A2A4IU40_HELVI</name>
<dbReference type="InterPro" id="IPR026590">
    <property type="entry name" value="Ssirtuin_cat_dom"/>
</dbReference>
<accession>A0A2A4IU40</accession>
<feature type="binding site" evidence="3 4">
    <location>
        <position position="158"/>
    </location>
    <ligand>
        <name>Zn(2+)</name>
        <dbReference type="ChEBI" id="CHEBI:29105"/>
    </ligand>
</feature>
<dbReference type="STRING" id="7102.A0A2A4IU40"/>
<comment type="subcellular location">
    <subcellularLocation>
        <location evidence="3">Mitochondrion</location>
    </subcellularLocation>
</comment>
<dbReference type="GO" id="GO:0005739">
    <property type="term" value="C:mitochondrion"/>
    <property type="evidence" value="ECO:0007669"/>
    <property type="project" value="UniProtKB-SubCell"/>
</dbReference>
<evidence type="ECO:0000256" key="1">
    <source>
        <dbReference type="ARBA" id="ARBA00022679"/>
    </source>
</evidence>
<feature type="binding site" evidence="3">
    <location>
        <begin position="48"/>
        <end position="67"/>
    </location>
    <ligand>
        <name>NAD(+)</name>
        <dbReference type="ChEBI" id="CHEBI:57540"/>
    </ligand>
</feature>
<feature type="binding site" evidence="3">
    <location>
        <begin position="129"/>
        <end position="132"/>
    </location>
    <ligand>
        <name>NAD(+)</name>
        <dbReference type="ChEBI" id="CHEBI:57540"/>
    </ligand>
</feature>
<reference evidence="6" key="1">
    <citation type="submission" date="2017-09" db="EMBL/GenBank/DDBJ databases">
        <title>Contemporary evolution of a Lepidopteran species, Heliothis virescens, in response to modern agricultural practices.</title>
        <authorList>
            <person name="Fritz M.L."/>
            <person name="Deyonke A.M."/>
            <person name="Papanicolaou A."/>
            <person name="Micinski S."/>
            <person name="Westbrook J."/>
            <person name="Gould F."/>
        </authorList>
    </citation>
    <scope>NUCLEOTIDE SEQUENCE [LARGE SCALE GENOMIC DNA]</scope>
    <source>
        <strain evidence="6">HvINT-</strain>
        <tissue evidence="6">Whole body</tissue>
    </source>
</reference>
<dbReference type="PANTHER" id="PTHR11085">
    <property type="entry name" value="NAD-DEPENDENT PROTEIN DEACYLASE SIRTUIN-5, MITOCHONDRIAL-RELATED"/>
    <property type="match status" value="1"/>
</dbReference>
<dbReference type="GO" id="GO:0036054">
    <property type="term" value="F:protein-malonyllysine demalonylase activity"/>
    <property type="evidence" value="ECO:0007669"/>
    <property type="project" value="UniProtKB-UniRule"/>
</dbReference>
<keyword evidence="3 4" id="KW-0862">Zinc</keyword>
<feature type="binding site" evidence="3">
    <location>
        <begin position="264"/>
        <end position="266"/>
    </location>
    <ligand>
        <name>NAD(+)</name>
        <dbReference type="ChEBI" id="CHEBI:57540"/>
    </ligand>
</feature>
<sequence>MCISLISSIRRTVVICSFPRVMAARQSSDMPKFKEALKSAKEVVILSGAGISAESGIPTFRGAGGFWRKYQASALATPGAFRTSPSLVWEFYHYRREVAAKAQPNAGHVAIAQYEAKYGADKTITVITQNVDGLHARAGTKNLLELHGNLYKTRCTKCKEVLVNNDSPICEALAGRGAPDAKVVGSDIPVKSLPHCKKTDCGGLLRPHIVWFGENLDPAVMEKAQAVMATCDICLVVGTSSVVYPAAMFAPQAAARGAVVAEFNIEPTPATSDFHYYFEGPCGTTLPQALAD</sequence>
<dbReference type="NCBIfam" id="NF001753">
    <property type="entry name" value="PRK00481.1-3"/>
    <property type="match status" value="1"/>
</dbReference>
<comment type="cofactor">
    <cofactor evidence="3">
        <name>Zn(2+)</name>
        <dbReference type="ChEBI" id="CHEBI:29105"/>
    </cofactor>
    <text evidence="3">Binds 1 zinc ion per subunit.</text>
</comment>
<evidence type="ECO:0000256" key="3">
    <source>
        <dbReference type="HAMAP-Rule" id="MF_03160"/>
    </source>
</evidence>
<comment type="catalytic activity">
    <reaction evidence="3">
        <text>N(6)-malonyl-L-lysyl-[protein] + NAD(+) + H2O = 2''-O-malonyl-ADP-D-ribose + nicotinamide + L-lysyl-[protein]</text>
        <dbReference type="Rhea" id="RHEA:47672"/>
        <dbReference type="Rhea" id="RHEA-COMP:9752"/>
        <dbReference type="Rhea" id="RHEA-COMP:11878"/>
        <dbReference type="ChEBI" id="CHEBI:15377"/>
        <dbReference type="ChEBI" id="CHEBI:17154"/>
        <dbReference type="ChEBI" id="CHEBI:29969"/>
        <dbReference type="ChEBI" id="CHEBI:57540"/>
        <dbReference type="ChEBI" id="CHEBI:87831"/>
        <dbReference type="ChEBI" id="CHEBI:87833"/>
    </reaction>
</comment>
<feature type="binding site" evidence="3">
    <location>
        <position position="95"/>
    </location>
    <ligand>
        <name>substrate</name>
    </ligand>
</feature>
<dbReference type="SUPFAM" id="SSF52467">
    <property type="entry name" value="DHS-like NAD/FAD-binding domain"/>
    <property type="match status" value="1"/>
</dbReference>
<dbReference type="Gene3D" id="3.40.50.1220">
    <property type="entry name" value="TPP-binding domain"/>
    <property type="match status" value="1"/>
</dbReference>
<feature type="active site" description="Proton acceptor" evidence="3 4">
    <location>
        <position position="147"/>
    </location>
</feature>
<dbReference type="InterPro" id="IPR003000">
    <property type="entry name" value="Sirtuin"/>
</dbReference>
<feature type="domain" description="Deacetylase sirtuin-type" evidence="5">
    <location>
        <begin position="23"/>
        <end position="292"/>
    </location>
</feature>
<feature type="binding site" evidence="3 4">
    <location>
        <position position="196"/>
    </location>
    <ligand>
        <name>Zn(2+)</name>
        <dbReference type="ChEBI" id="CHEBI:29105"/>
    </ligand>
</feature>
<keyword evidence="1 3" id="KW-0808">Transferase</keyword>
<proteinExistence type="inferred from homology"/>
<dbReference type="InterPro" id="IPR027546">
    <property type="entry name" value="Sirtuin_class_III"/>
</dbReference>
<feature type="binding site" evidence="3">
    <location>
        <begin position="238"/>
        <end position="240"/>
    </location>
    <ligand>
        <name>NAD(+)</name>
        <dbReference type="ChEBI" id="CHEBI:57540"/>
    </ligand>
</feature>
<dbReference type="GO" id="GO:0005634">
    <property type="term" value="C:nucleus"/>
    <property type="evidence" value="ECO:0007669"/>
    <property type="project" value="TreeGrafter"/>
</dbReference>
<dbReference type="PROSITE" id="PS50305">
    <property type="entry name" value="SIRTUIN"/>
    <property type="match status" value="1"/>
</dbReference>
<dbReference type="HAMAP" id="MF_01121">
    <property type="entry name" value="Sirtuin_ClassIII"/>
    <property type="match status" value="1"/>
</dbReference>
<dbReference type="GO" id="GO:0070403">
    <property type="term" value="F:NAD+ binding"/>
    <property type="evidence" value="ECO:0007669"/>
    <property type="project" value="UniProtKB-UniRule"/>
</dbReference>
<feature type="binding site" evidence="3 4">
    <location>
        <position position="201"/>
    </location>
    <ligand>
        <name>Zn(2+)</name>
        <dbReference type="ChEBI" id="CHEBI:29105"/>
    </ligand>
</feature>
<evidence type="ECO:0000313" key="6">
    <source>
        <dbReference type="EMBL" id="PCG63241.1"/>
    </source>
</evidence>
<dbReference type="Pfam" id="PF02146">
    <property type="entry name" value="SIR2"/>
    <property type="match status" value="1"/>
</dbReference>
<comment type="domain">
    <text evidence="3">In contrast to class I sirtuins, class III sirtuins have only weak deacetylase activity. Difference in substrate specificity is probably due to a larger hydrophobic pocket with 2 residues (Tyr-92 and Arg-95) that bind to malonylated and succinylated substrates and define the specificity.</text>
</comment>
<dbReference type="CDD" id="cd01412">
    <property type="entry name" value="SIRT5_Af1_CobB"/>
    <property type="match status" value="1"/>
</dbReference>
<feature type="binding site" evidence="3">
    <location>
        <position position="282"/>
    </location>
    <ligand>
        <name>NAD(+)</name>
        <dbReference type="ChEBI" id="CHEBI:57540"/>
    </ligand>
</feature>
<dbReference type="EC" id="2.3.1.-" evidence="3"/>
<comment type="caution">
    <text evidence="6">The sequence shown here is derived from an EMBL/GenBank/DDBJ whole genome shotgun (WGS) entry which is preliminary data.</text>
</comment>
<keyword evidence="3 4" id="KW-0479">Metal-binding</keyword>